<gene>
    <name evidence="3" type="ORF">BT96DRAFT_922555</name>
</gene>
<dbReference type="AlphaFoldDB" id="A0A6A4HBY8"/>
<dbReference type="Proteomes" id="UP000799118">
    <property type="component" value="Unassembled WGS sequence"/>
</dbReference>
<evidence type="ECO:0000313" key="4">
    <source>
        <dbReference type="Proteomes" id="UP000799118"/>
    </source>
</evidence>
<evidence type="ECO:0000256" key="2">
    <source>
        <dbReference type="SAM" id="Phobius"/>
    </source>
</evidence>
<keyword evidence="2" id="KW-0812">Transmembrane</keyword>
<sequence>TSQSSQKSTVGAIVGGSIAGFLVLLILILTLIRRQKVFDFKKFDQESCETLQNLNPAQRVVRTNLTPFYSNSNQAEMANRNAREWWFQRQRKIRHIEASISAPQGNSGQAAAPQDTSSSSMPEILERLRRLEEANAPPPSYV</sequence>
<reference evidence="3" key="1">
    <citation type="journal article" date="2019" name="Environ. Microbiol.">
        <title>Fungal ecological strategies reflected in gene transcription - a case study of two litter decomposers.</title>
        <authorList>
            <person name="Barbi F."/>
            <person name="Kohler A."/>
            <person name="Barry K."/>
            <person name="Baskaran P."/>
            <person name="Daum C."/>
            <person name="Fauchery L."/>
            <person name="Ihrmark K."/>
            <person name="Kuo A."/>
            <person name="LaButti K."/>
            <person name="Lipzen A."/>
            <person name="Morin E."/>
            <person name="Grigoriev I.V."/>
            <person name="Henrissat B."/>
            <person name="Lindahl B."/>
            <person name="Martin F."/>
        </authorList>
    </citation>
    <scope>NUCLEOTIDE SEQUENCE</scope>
    <source>
        <strain evidence="3">JB14</strain>
    </source>
</reference>
<name>A0A6A4HBY8_9AGAR</name>
<feature type="non-terminal residue" evidence="3">
    <location>
        <position position="1"/>
    </location>
</feature>
<evidence type="ECO:0000256" key="1">
    <source>
        <dbReference type="SAM" id="MobiDB-lite"/>
    </source>
</evidence>
<feature type="compositionally biased region" description="Polar residues" evidence="1">
    <location>
        <begin position="101"/>
        <end position="121"/>
    </location>
</feature>
<accession>A0A6A4HBY8</accession>
<feature type="region of interest" description="Disordered" evidence="1">
    <location>
        <begin position="98"/>
        <end position="142"/>
    </location>
</feature>
<protein>
    <submittedName>
        <fullName evidence="3">Uncharacterized protein</fullName>
    </submittedName>
</protein>
<evidence type="ECO:0000313" key="3">
    <source>
        <dbReference type="EMBL" id="KAE9395802.1"/>
    </source>
</evidence>
<feature type="transmembrane region" description="Helical" evidence="2">
    <location>
        <begin position="12"/>
        <end position="32"/>
    </location>
</feature>
<dbReference type="EMBL" id="ML769524">
    <property type="protein sequence ID" value="KAE9395802.1"/>
    <property type="molecule type" value="Genomic_DNA"/>
</dbReference>
<proteinExistence type="predicted"/>
<keyword evidence="2" id="KW-1133">Transmembrane helix</keyword>
<organism evidence="3 4">
    <name type="scientific">Gymnopus androsaceus JB14</name>
    <dbReference type="NCBI Taxonomy" id="1447944"/>
    <lineage>
        <taxon>Eukaryota</taxon>
        <taxon>Fungi</taxon>
        <taxon>Dikarya</taxon>
        <taxon>Basidiomycota</taxon>
        <taxon>Agaricomycotina</taxon>
        <taxon>Agaricomycetes</taxon>
        <taxon>Agaricomycetidae</taxon>
        <taxon>Agaricales</taxon>
        <taxon>Marasmiineae</taxon>
        <taxon>Omphalotaceae</taxon>
        <taxon>Gymnopus</taxon>
    </lineage>
</organism>
<feature type="compositionally biased region" description="Basic and acidic residues" evidence="1">
    <location>
        <begin position="124"/>
        <end position="133"/>
    </location>
</feature>
<keyword evidence="2" id="KW-0472">Membrane</keyword>
<keyword evidence="4" id="KW-1185">Reference proteome</keyword>